<dbReference type="Gene3D" id="2.60.40.10">
    <property type="entry name" value="Immunoglobulins"/>
    <property type="match status" value="2"/>
</dbReference>
<dbReference type="PANTHER" id="PTHR43713">
    <property type="entry name" value="GLUTAMATE-1-SEMIALDEHYDE 2,1-AMINOMUTASE"/>
    <property type="match status" value="1"/>
</dbReference>
<dbReference type="RefSeq" id="WP_340342232.1">
    <property type="nucleotide sequence ID" value="NZ_JBBKZT010000004.1"/>
</dbReference>
<dbReference type="Gene3D" id="3.40.640.10">
    <property type="entry name" value="Type I PLP-dependent aspartate aminotransferase-like (Major domain)"/>
    <property type="match status" value="1"/>
</dbReference>
<reference evidence="3 4" key="1">
    <citation type="submission" date="2024-03" db="EMBL/GenBank/DDBJ databases">
        <title>Novel species of the genus Variovorax.</title>
        <authorList>
            <person name="Liu Q."/>
            <person name="Xin Y.-H."/>
        </authorList>
    </citation>
    <scope>NUCLEOTIDE SEQUENCE [LARGE SCALE GENOMIC DNA]</scope>
    <source>
        <strain evidence="3 4">KACC 18900</strain>
    </source>
</reference>
<dbReference type="Pfam" id="PF00202">
    <property type="entry name" value="Aminotran_3"/>
    <property type="match status" value="1"/>
</dbReference>
<protein>
    <submittedName>
        <fullName evidence="3">Aminotransferase class III-fold pyridoxal phosphate-dependent enzyme</fullName>
    </submittedName>
</protein>
<organism evidence="3 4">
    <name type="scientific">Variovorax rhizosphaerae</name>
    <dbReference type="NCBI Taxonomy" id="1836200"/>
    <lineage>
        <taxon>Bacteria</taxon>
        <taxon>Pseudomonadati</taxon>
        <taxon>Pseudomonadota</taxon>
        <taxon>Betaproteobacteria</taxon>
        <taxon>Burkholderiales</taxon>
        <taxon>Comamonadaceae</taxon>
        <taxon>Variovorax</taxon>
    </lineage>
</organism>
<dbReference type="PANTHER" id="PTHR43713:SF3">
    <property type="entry name" value="GLUTAMATE-1-SEMIALDEHYDE 2,1-AMINOMUTASE 1, CHLOROPLASTIC-RELATED"/>
    <property type="match status" value="1"/>
</dbReference>
<dbReference type="SUPFAM" id="SSF53383">
    <property type="entry name" value="PLP-dependent transferases"/>
    <property type="match status" value="1"/>
</dbReference>
<name>A0ABU8WJL8_9BURK</name>
<keyword evidence="4" id="KW-1185">Reference proteome</keyword>
<keyword evidence="3" id="KW-0808">Transferase</keyword>
<keyword evidence="2" id="KW-0663">Pyridoxal phosphate</keyword>
<dbReference type="EMBL" id="JBBKZT010000004">
    <property type="protein sequence ID" value="MEJ8847085.1"/>
    <property type="molecule type" value="Genomic_DNA"/>
</dbReference>
<dbReference type="InterPro" id="IPR015424">
    <property type="entry name" value="PyrdxlP-dep_Trfase"/>
</dbReference>
<dbReference type="InterPro" id="IPR015421">
    <property type="entry name" value="PyrdxlP-dep_Trfase_major"/>
</dbReference>
<comment type="caution">
    <text evidence="3">The sequence shown here is derived from an EMBL/GenBank/DDBJ whole genome shotgun (WGS) entry which is preliminary data.</text>
</comment>
<gene>
    <name evidence="3" type="ORF">WKW82_10520</name>
</gene>
<dbReference type="InterPro" id="IPR013783">
    <property type="entry name" value="Ig-like_fold"/>
</dbReference>
<proteinExistence type="predicted"/>
<keyword evidence="3" id="KW-0032">Aminotransferase</keyword>
<comment type="cofactor">
    <cofactor evidence="1">
        <name>pyridoxal 5'-phosphate</name>
        <dbReference type="ChEBI" id="CHEBI:597326"/>
    </cofactor>
</comment>
<dbReference type="Gene3D" id="3.90.1150.10">
    <property type="entry name" value="Aspartate Aminotransferase, domain 1"/>
    <property type="match status" value="1"/>
</dbReference>
<evidence type="ECO:0000313" key="3">
    <source>
        <dbReference type="EMBL" id="MEJ8847085.1"/>
    </source>
</evidence>
<dbReference type="InterPro" id="IPR005814">
    <property type="entry name" value="Aminotrans_3"/>
</dbReference>
<dbReference type="GO" id="GO:0008483">
    <property type="term" value="F:transaminase activity"/>
    <property type="evidence" value="ECO:0007669"/>
    <property type="project" value="UniProtKB-KW"/>
</dbReference>
<evidence type="ECO:0000256" key="1">
    <source>
        <dbReference type="ARBA" id="ARBA00001933"/>
    </source>
</evidence>
<dbReference type="InterPro" id="IPR015422">
    <property type="entry name" value="PyrdxlP-dep_Trfase_small"/>
</dbReference>
<dbReference type="Proteomes" id="UP001385892">
    <property type="component" value="Unassembled WGS sequence"/>
</dbReference>
<sequence>MNRNIVGALPAEVCWRSHFLAPTNLSSFEPGQRHEGSLVVRNTGLATWEAKCSAGNPVTLLLHVAGSPHDFLLPHDVAPGEEVRVRIAFVWPVGAALVRVRAEMVKQNVAFFSELGSEPFVLDVRDASLEGPAAMPGGYAVEYQDCQLPKRVQPRSNFGVWLRVRNTGSTSWPCDAPQPVVATVRIEGDIVASGELPHAVAPGGICDLHLVVTAPPKTGHYKLLIGFVHHCIAHFRDCGVDDLELCVTVHGEPAADADMHALSARCNWSFYHPSSGVSVLADGTSLPRFIEQARGPHVWDTSGRRFIDYTIGWGCALLGHSNDIVESAVRRSMRNGPTLPLPHRVEMELTAELCRQDEIPCAEVVAFGKNGSDVCTLAIRLARVCTGRQTVLIHGYHGWQDWYAEPLGFASTGVPERSPPLVIRVESGSLDVLLSQIETQRADLAAVMMEPSGASGGPRMVAEDIDRNQLAKVADATRKAGALLIFDEIITGFRYHQGSVQKATGVVPDMACFGKALANGFPLSALVGRTAVMRELSRTFYGPTFKGEVYALAAALAALRVHRTEPVAKHIWQFGQLLQQGLRHACAETGVAAVVAGPPFRCVLHFEEADLQRRRLLRTLYLQELLRGGVLTYSGVMLPSYAHRDAELEKTLSVAAAALQTVARHAREGDESLHRAIEMPLLALQA</sequence>
<evidence type="ECO:0000313" key="4">
    <source>
        <dbReference type="Proteomes" id="UP001385892"/>
    </source>
</evidence>
<accession>A0ABU8WJL8</accession>
<dbReference type="PROSITE" id="PS00600">
    <property type="entry name" value="AA_TRANSFER_CLASS_3"/>
    <property type="match status" value="1"/>
</dbReference>
<evidence type="ECO:0000256" key="2">
    <source>
        <dbReference type="ARBA" id="ARBA00022898"/>
    </source>
</evidence>
<dbReference type="InterPro" id="IPR049704">
    <property type="entry name" value="Aminotrans_3_PPA_site"/>
</dbReference>